<organism evidence="1 2">
    <name type="scientific">Tianweitania sediminis</name>
    <dbReference type="NCBI Taxonomy" id="1502156"/>
    <lineage>
        <taxon>Bacteria</taxon>
        <taxon>Pseudomonadati</taxon>
        <taxon>Pseudomonadota</taxon>
        <taxon>Alphaproteobacteria</taxon>
        <taxon>Hyphomicrobiales</taxon>
        <taxon>Phyllobacteriaceae</taxon>
        <taxon>Tianweitania</taxon>
    </lineage>
</organism>
<accession>A0A8J7RIP4</accession>
<evidence type="ECO:0000313" key="1">
    <source>
        <dbReference type="EMBL" id="MBP0439136.1"/>
    </source>
</evidence>
<name>A0A8J7RIP4_9HYPH</name>
<keyword evidence="2" id="KW-1185">Reference proteome</keyword>
<gene>
    <name evidence="1" type="ORF">J5Y06_10785</name>
</gene>
<reference evidence="1" key="1">
    <citation type="submission" date="2021-03" db="EMBL/GenBank/DDBJ databases">
        <title>Genome sequencing and assembly of Tianweitania sediminis.</title>
        <authorList>
            <person name="Chhetri G."/>
        </authorList>
    </citation>
    <scope>NUCLEOTIDE SEQUENCE</scope>
    <source>
        <strain evidence="1">Z8</strain>
    </source>
</reference>
<dbReference type="Proteomes" id="UP000666240">
    <property type="component" value="Unassembled WGS sequence"/>
</dbReference>
<protein>
    <submittedName>
        <fullName evidence="1">Uncharacterized protein</fullName>
    </submittedName>
</protein>
<dbReference type="EMBL" id="JAGIYY010000003">
    <property type="protein sequence ID" value="MBP0439136.1"/>
    <property type="molecule type" value="Genomic_DNA"/>
</dbReference>
<comment type="caution">
    <text evidence="1">The sequence shown here is derived from an EMBL/GenBank/DDBJ whole genome shotgun (WGS) entry which is preliminary data.</text>
</comment>
<sequence length="234" mass="26872">MLMRDMTEDERVSTRSLHGWWTPDGWEIVELVPLYWSGWDSDTHAALVRNIEDRSTRLIRLQGTAGGDTVTMLREQVGTLRTALADTEAFLGMLDAQDGDIERLMTEIYADFEELGSLNDPTRDEKDKPDSLQGVKEDLVQWFSEEGIPTDGIEVLDSVGMLSGFDTPEYALVLYRDAEGRHHVHALRQYRDRWTSEEALAELAERIGMYERVTERSRRFLDHARSALERPDKP</sequence>
<dbReference type="AlphaFoldDB" id="A0A8J7RIP4"/>
<dbReference type="RefSeq" id="WP_209335179.1">
    <property type="nucleotide sequence ID" value="NZ_JAGIYY010000003.1"/>
</dbReference>
<evidence type="ECO:0000313" key="2">
    <source>
        <dbReference type="Proteomes" id="UP000666240"/>
    </source>
</evidence>
<proteinExistence type="predicted"/>